<evidence type="ECO:0000256" key="3">
    <source>
        <dbReference type="ARBA" id="ARBA00022989"/>
    </source>
</evidence>
<dbReference type="InterPro" id="IPR050638">
    <property type="entry name" value="AA-Vitamin_Transporters"/>
</dbReference>
<evidence type="ECO:0000256" key="4">
    <source>
        <dbReference type="ARBA" id="ARBA00023136"/>
    </source>
</evidence>
<proteinExistence type="predicted"/>
<accession>A0A0F9JQV4</accession>
<keyword evidence="3 5" id="KW-1133">Transmembrane helix</keyword>
<gene>
    <name evidence="7" type="ORF">LCGC14_1424380</name>
</gene>
<dbReference type="PANTHER" id="PTHR32322">
    <property type="entry name" value="INNER MEMBRANE TRANSPORTER"/>
    <property type="match status" value="1"/>
</dbReference>
<feature type="transmembrane region" description="Helical" evidence="5">
    <location>
        <begin position="12"/>
        <end position="30"/>
    </location>
</feature>
<dbReference type="EMBL" id="LAZR01009534">
    <property type="protein sequence ID" value="KKM72058.1"/>
    <property type="molecule type" value="Genomic_DNA"/>
</dbReference>
<evidence type="ECO:0000256" key="5">
    <source>
        <dbReference type="SAM" id="Phobius"/>
    </source>
</evidence>
<keyword evidence="4 5" id="KW-0472">Membrane</keyword>
<feature type="non-terminal residue" evidence="7">
    <location>
        <position position="1"/>
    </location>
</feature>
<evidence type="ECO:0000256" key="2">
    <source>
        <dbReference type="ARBA" id="ARBA00022692"/>
    </source>
</evidence>
<reference evidence="7" key="1">
    <citation type="journal article" date="2015" name="Nature">
        <title>Complex archaea that bridge the gap between prokaryotes and eukaryotes.</title>
        <authorList>
            <person name="Spang A."/>
            <person name="Saw J.H."/>
            <person name="Jorgensen S.L."/>
            <person name="Zaremba-Niedzwiedzka K."/>
            <person name="Martijn J."/>
            <person name="Lind A.E."/>
            <person name="van Eijk R."/>
            <person name="Schleper C."/>
            <person name="Guy L."/>
            <person name="Ettema T.J."/>
        </authorList>
    </citation>
    <scope>NUCLEOTIDE SEQUENCE</scope>
</reference>
<dbReference type="PANTHER" id="PTHR32322:SF9">
    <property type="entry name" value="AMINO-ACID METABOLITE EFFLUX PUMP-RELATED"/>
    <property type="match status" value="1"/>
</dbReference>
<name>A0A0F9JQV4_9ZZZZ</name>
<protein>
    <recommendedName>
        <fullName evidence="6">EamA domain-containing protein</fullName>
    </recommendedName>
</protein>
<dbReference type="InterPro" id="IPR000620">
    <property type="entry name" value="EamA_dom"/>
</dbReference>
<sequence length="95" mass="9931">GQITLDLAPRTLGAIGYYAGIATALAYLLYYRVLAMAGAGNLMLCTLLIPPVAIVLGALVLDETLHPSAYLGFGLLAAGLLVLNRRPLPKPAQAR</sequence>
<evidence type="ECO:0000256" key="1">
    <source>
        <dbReference type="ARBA" id="ARBA00004141"/>
    </source>
</evidence>
<feature type="transmembrane region" description="Helical" evidence="5">
    <location>
        <begin position="42"/>
        <end position="61"/>
    </location>
</feature>
<organism evidence="7">
    <name type="scientific">marine sediment metagenome</name>
    <dbReference type="NCBI Taxonomy" id="412755"/>
    <lineage>
        <taxon>unclassified sequences</taxon>
        <taxon>metagenomes</taxon>
        <taxon>ecological metagenomes</taxon>
    </lineage>
</organism>
<keyword evidence="2 5" id="KW-0812">Transmembrane</keyword>
<comment type="caution">
    <text evidence="7">The sequence shown here is derived from an EMBL/GenBank/DDBJ whole genome shotgun (WGS) entry which is preliminary data.</text>
</comment>
<dbReference type="Pfam" id="PF00892">
    <property type="entry name" value="EamA"/>
    <property type="match status" value="1"/>
</dbReference>
<dbReference type="InterPro" id="IPR037185">
    <property type="entry name" value="EmrE-like"/>
</dbReference>
<feature type="domain" description="EamA" evidence="6">
    <location>
        <begin position="9"/>
        <end position="84"/>
    </location>
</feature>
<dbReference type="AlphaFoldDB" id="A0A0F9JQV4"/>
<feature type="transmembrane region" description="Helical" evidence="5">
    <location>
        <begin position="67"/>
        <end position="83"/>
    </location>
</feature>
<evidence type="ECO:0000259" key="6">
    <source>
        <dbReference type="Pfam" id="PF00892"/>
    </source>
</evidence>
<evidence type="ECO:0000313" key="7">
    <source>
        <dbReference type="EMBL" id="KKM72058.1"/>
    </source>
</evidence>
<comment type="subcellular location">
    <subcellularLocation>
        <location evidence="1">Membrane</location>
        <topology evidence="1">Multi-pass membrane protein</topology>
    </subcellularLocation>
</comment>
<dbReference type="SUPFAM" id="SSF103481">
    <property type="entry name" value="Multidrug resistance efflux transporter EmrE"/>
    <property type="match status" value="1"/>
</dbReference>
<dbReference type="GO" id="GO:0016020">
    <property type="term" value="C:membrane"/>
    <property type="evidence" value="ECO:0007669"/>
    <property type="project" value="UniProtKB-SubCell"/>
</dbReference>